<dbReference type="InterPro" id="IPR011447">
    <property type="entry name" value="DUF1552"/>
</dbReference>
<accession>A0A381ZHV0</accession>
<protein>
    <recommendedName>
        <fullName evidence="2">DUF1552 domain-containing protein</fullName>
    </recommendedName>
</protein>
<gene>
    <name evidence="1" type="ORF">METZ01_LOCUS141633</name>
</gene>
<dbReference type="EMBL" id="UINC01021369">
    <property type="protein sequence ID" value="SVA88779.1"/>
    <property type="molecule type" value="Genomic_DNA"/>
</dbReference>
<name>A0A381ZHV0_9ZZZZ</name>
<feature type="non-terminal residue" evidence="1">
    <location>
        <position position="302"/>
    </location>
</feature>
<organism evidence="1">
    <name type="scientific">marine metagenome</name>
    <dbReference type="NCBI Taxonomy" id="408172"/>
    <lineage>
        <taxon>unclassified sequences</taxon>
        <taxon>metagenomes</taxon>
        <taxon>ecological metagenomes</taxon>
    </lineage>
</organism>
<proteinExistence type="predicted"/>
<evidence type="ECO:0000313" key="1">
    <source>
        <dbReference type="EMBL" id="SVA88779.1"/>
    </source>
</evidence>
<evidence type="ECO:0008006" key="2">
    <source>
        <dbReference type="Google" id="ProtNLM"/>
    </source>
</evidence>
<dbReference type="Pfam" id="PF07586">
    <property type="entry name" value="HXXSHH"/>
    <property type="match status" value="1"/>
</dbReference>
<dbReference type="AlphaFoldDB" id="A0A381ZHV0"/>
<reference evidence="1" key="1">
    <citation type="submission" date="2018-05" db="EMBL/GenBank/DDBJ databases">
        <authorList>
            <person name="Lanie J.A."/>
            <person name="Ng W.-L."/>
            <person name="Kazmierczak K.M."/>
            <person name="Andrzejewski T.M."/>
            <person name="Davidsen T.M."/>
            <person name="Wayne K.J."/>
            <person name="Tettelin H."/>
            <person name="Glass J.I."/>
            <person name="Rusch D."/>
            <person name="Podicherti R."/>
            <person name="Tsui H.-C.T."/>
            <person name="Winkler M.E."/>
        </authorList>
    </citation>
    <scope>NUCLEOTIDE SEQUENCE</scope>
</reference>
<sequence>MLRGMGASIALPLLNAMVPAATALAQTAARPTHRFQAIYAPNGMAMPYWTPKVDGADFELSPILASFAPFREQLLVLSGLRSSWTYVHAGASASFLTGTASGGQNETDVLASTSIDQILARELGKETQLGSLEVSMDRAANAGQCTAGLSCAYTQTISWRSPTQPLPMENNPRAVFERLFGDSGSAAPEARRARRLQKHSILDSVNEKLGHLKVAVGPSDLAKIDEYTEAVRDVERRIQKAEQQQEVDPTFVEQPTGPPRVFEDHLALMFDLQLLALQTDLTRVVTFMLGREQSTRSFPQIG</sequence>